<dbReference type="RefSeq" id="WP_234360895.1">
    <property type="nucleotide sequence ID" value="NZ_JARAUS010000006.1"/>
</dbReference>
<evidence type="ECO:0000313" key="2">
    <source>
        <dbReference type="Proteomes" id="UP001271274"/>
    </source>
</evidence>
<name>A0ABU4NV93_9ACTN</name>
<dbReference type="PANTHER" id="PTHR35894:SF1">
    <property type="entry name" value="PHOSPHORIBULOKINASE _ URIDINE KINASE FAMILY"/>
    <property type="match status" value="1"/>
</dbReference>
<sequence>MIEKLRAHYGFERVPFGRNLAPGMLHRHDSHNQDVARISWYIAERSIGVVSGEVCVGKTVSVRTCLDALDPSKYSVVDIPNPMIGVRIQEAIVNTFGQIPSHLGSRLTVQTGRVLLAEREERGRSPVLVVRRGSSDVLRTAEIHPHAHQPGHGPGLPAVLPAVGRSAHPRTHHETRCPGRPGTARCPALHDAGHDSTETTSYVAHHLKIAGRPDQLFTEDALTLIHTTSRGYPGAVNNLSLLALVAAFATGKNLVDEAAARASVSEVVGDENSPRLAGRW</sequence>
<gene>
    <name evidence="1" type="ORF">PV662_43885</name>
</gene>
<reference evidence="1 2" key="1">
    <citation type="journal article" date="2023" name="Microb. Genom.">
        <title>Mesoterricola silvestris gen. nov., sp. nov., Mesoterricola sediminis sp. nov., Geothrix oryzae sp. nov., Geothrix edaphica sp. nov., Geothrix rubra sp. nov., and Geothrix limicola sp. nov., six novel members of Acidobacteriota isolated from soils.</title>
        <authorList>
            <person name="Weisberg A.J."/>
            <person name="Pearce E."/>
            <person name="Kramer C.G."/>
            <person name="Chang J.H."/>
            <person name="Clarke C.R."/>
        </authorList>
    </citation>
    <scope>NUCLEOTIDE SEQUENCE [LARGE SCALE GENOMIC DNA]</scope>
    <source>
        <strain evidence="1 2">ID09-01A</strain>
    </source>
</reference>
<accession>A0ABU4NV93</accession>
<organism evidence="1 2">
    <name type="scientific">Streptomyces europaeiscabiei</name>
    <dbReference type="NCBI Taxonomy" id="146819"/>
    <lineage>
        <taxon>Bacteria</taxon>
        <taxon>Bacillati</taxon>
        <taxon>Actinomycetota</taxon>
        <taxon>Actinomycetes</taxon>
        <taxon>Kitasatosporales</taxon>
        <taxon>Streptomycetaceae</taxon>
        <taxon>Streptomyces</taxon>
    </lineage>
</organism>
<comment type="caution">
    <text evidence="1">The sequence shown here is derived from an EMBL/GenBank/DDBJ whole genome shotgun (WGS) entry which is preliminary data.</text>
</comment>
<proteinExistence type="predicted"/>
<dbReference type="InterPro" id="IPR052026">
    <property type="entry name" value="ExeA_AAA_ATPase_DNA-bind"/>
</dbReference>
<protein>
    <submittedName>
        <fullName evidence="1">AAA family ATPase</fullName>
    </submittedName>
</protein>
<keyword evidence="2" id="KW-1185">Reference proteome</keyword>
<evidence type="ECO:0000313" key="1">
    <source>
        <dbReference type="EMBL" id="MDX3706521.1"/>
    </source>
</evidence>
<dbReference type="Proteomes" id="UP001271274">
    <property type="component" value="Unassembled WGS sequence"/>
</dbReference>
<dbReference type="PANTHER" id="PTHR35894">
    <property type="entry name" value="GENERAL SECRETION PATHWAY PROTEIN A-RELATED"/>
    <property type="match status" value="1"/>
</dbReference>
<dbReference type="EMBL" id="JARAYU010000029">
    <property type="protein sequence ID" value="MDX3706521.1"/>
    <property type="molecule type" value="Genomic_DNA"/>
</dbReference>